<dbReference type="RefSeq" id="WP_246124362.1">
    <property type="nucleotide sequence ID" value="NZ_VFPG01000001.1"/>
</dbReference>
<name>A0A543F7N8_9NOCA</name>
<comment type="caution">
    <text evidence="2">The sequence shown here is derived from an EMBL/GenBank/DDBJ whole genome shotgun (WGS) entry which is preliminary data.</text>
</comment>
<dbReference type="AlphaFoldDB" id="A0A543F7N8"/>
<gene>
    <name evidence="2" type="ORF">FB390_1455</name>
</gene>
<evidence type="ECO:0000256" key="1">
    <source>
        <dbReference type="SAM" id="MobiDB-lite"/>
    </source>
</evidence>
<evidence type="ECO:0000313" key="2">
    <source>
        <dbReference type="EMBL" id="TQM29843.1"/>
    </source>
</evidence>
<protein>
    <submittedName>
        <fullName evidence="2">Uncharacterized protein</fullName>
    </submittedName>
</protein>
<reference evidence="2 3" key="1">
    <citation type="submission" date="2019-06" db="EMBL/GenBank/DDBJ databases">
        <title>Sequencing the genomes of 1000 actinobacteria strains.</title>
        <authorList>
            <person name="Klenk H.-P."/>
        </authorList>
    </citation>
    <scope>NUCLEOTIDE SEQUENCE [LARGE SCALE GENOMIC DNA]</scope>
    <source>
        <strain evidence="2 3">DSM 103495</strain>
    </source>
</reference>
<proteinExistence type="predicted"/>
<organism evidence="2 3">
    <name type="scientific">Nocardia bhagyanarayanae</name>
    <dbReference type="NCBI Taxonomy" id="1215925"/>
    <lineage>
        <taxon>Bacteria</taxon>
        <taxon>Bacillati</taxon>
        <taxon>Actinomycetota</taxon>
        <taxon>Actinomycetes</taxon>
        <taxon>Mycobacteriales</taxon>
        <taxon>Nocardiaceae</taxon>
        <taxon>Nocardia</taxon>
    </lineage>
</organism>
<feature type="region of interest" description="Disordered" evidence="1">
    <location>
        <begin position="101"/>
        <end position="138"/>
    </location>
</feature>
<evidence type="ECO:0000313" key="3">
    <source>
        <dbReference type="Proteomes" id="UP000316331"/>
    </source>
</evidence>
<dbReference type="Proteomes" id="UP000316331">
    <property type="component" value="Unassembled WGS sequence"/>
</dbReference>
<sequence>MRQAFCAHFELPPSNWAALRIDSLNLIATDIVAGMYGWWKSFEHYSVAGSRPVAVSRDVDVVEAHARKNTTSYVKHPVIGRLDHSGWRLVFKLHARERVQAPQPEPYENARAGGRWGNMGEVPPPAETDIASIDLDAR</sequence>
<accession>A0A543F7N8</accession>
<keyword evidence="3" id="KW-1185">Reference proteome</keyword>
<dbReference type="EMBL" id="VFPG01000001">
    <property type="protein sequence ID" value="TQM29843.1"/>
    <property type="molecule type" value="Genomic_DNA"/>
</dbReference>